<dbReference type="AlphaFoldDB" id="G2YQ81"/>
<evidence type="ECO:0000256" key="1">
    <source>
        <dbReference type="SAM" id="SignalP"/>
    </source>
</evidence>
<evidence type="ECO:0000313" key="2">
    <source>
        <dbReference type="EMBL" id="CCD53779.1"/>
    </source>
</evidence>
<organism evidence="2 3">
    <name type="scientific">Botryotinia fuckeliana (strain T4)</name>
    <name type="common">Noble rot fungus</name>
    <name type="synonym">Botrytis cinerea</name>
    <dbReference type="NCBI Taxonomy" id="999810"/>
    <lineage>
        <taxon>Eukaryota</taxon>
        <taxon>Fungi</taxon>
        <taxon>Dikarya</taxon>
        <taxon>Ascomycota</taxon>
        <taxon>Pezizomycotina</taxon>
        <taxon>Leotiomycetes</taxon>
        <taxon>Helotiales</taxon>
        <taxon>Sclerotiniaceae</taxon>
        <taxon>Botrytis</taxon>
    </lineage>
</organism>
<feature type="chain" id="PRO_5003440664" evidence="1">
    <location>
        <begin position="20"/>
        <end position="52"/>
    </location>
</feature>
<sequence>MVLVLVLILIVNIIPTCLPLPHPTNSTPRYTIAQAKSPKDYSFIHSFILGIT</sequence>
<dbReference type="HOGENOM" id="CLU_3087016_0_0_1"/>
<dbReference type="InParanoid" id="G2YQ81"/>
<dbReference type="EMBL" id="FQ790348">
    <property type="protein sequence ID" value="CCD53779.1"/>
    <property type="molecule type" value="Genomic_DNA"/>
</dbReference>
<dbReference type="Proteomes" id="UP000008177">
    <property type="component" value="Unplaced contigs"/>
</dbReference>
<proteinExistence type="predicted"/>
<feature type="signal peptide" evidence="1">
    <location>
        <begin position="1"/>
        <end position="19"/>
    </location>
</feature>
<reference evidence="3" key="1">
    <citation type="journal article" date="2011" name="PLoS Genet.">
        <title>Genomic analysis of the necrotrophic fungal pathogens Sclerotinia sclerotiorum and Botrytis cinerea.</title>
        <authorList>
            <person name="Amselem J."/>
            <person name="Cuomo C.A."/>
            <person name="van Kan J.A."/>
            <person name="Viaud M."/>
            <person name="Benito E.P."/>
            <person name="Couloux A."/>
            <person name="Coutinho P.M."/>
            <person name="de Vries R.P."/>
            <person name="Dyer P.S."/>
            <person name="Fillinger S."/>
            <person name="Fournier E."/>
            <person name="Gout L."/>
            <person name="Hahn M."/>
            <person name="Kohn L."/>
            <person name="Lapalu N."/>
            <person name="Plummer K.M."/>
            <person name="Pradier J.M."/>
            <person name="Quevillon E."/>
            <person name="Sharon A."/>
            <person name="Simon A."/>
            <person name="ten Have A."/>
            <person name="Tudzynski B."/>
            <person name="Tudzynski P."/>
            <person name="Wincker P."/>
            <person name="Andrew M."/>
            <person name="Anthouard V."/>
            <person name="Beever R.E."/>
            <person name="Beffa R."/>
            <person name="Benoit I."/>
            <person name="Bouzid O."/>
            <person name="Brault B."/>
            <person name="Chen Z."/>
            <person name="Choquer M."/>
            <person name="Collemare J."/>
            <person name="Cotton P."/>
            <person name="Danchin E.G."/>
            <person name="Da Silva C."/>
            <person name="Gautier A."/>
            <person name="Giraud C."/>
            <person name="Giraud T."/>
            <person name="Gonzalez C."/>
            <person name="Grossetete S."/>
            <person name="Guldener U."/>
            <person name="Henrissat B."/>
            <person name="Howlett B.J."/>
            <person name="Kodira C."/>
            <person name="Kretschmer M."/>
            <person name="Lappartient A."/>
            <person name="Leroch M."/>
            <person name="Levis C."/>
            <person name="Mauceli E."/>
            <person name="Neuveglise C."/>
            <person name="Oeser B."/>
            <person name="Pearson M."/>
            <person name="Poulain J."/>
            <person name="Poussereau N."/>
            <person name="Quesneville H."/>
            <person name="Rascle C."/>
            <person name="Schumacher J."/>
            <person name="Segurens B."/>
            <person name="Sexton A."/>
            <person name="Silva E."/>
            <person name="Sirven C."/>
            <person name="Soanes D.M."/>
            <person name="Talbot N.J."/>
            <person name="Templeton M."/>
            <person name="Yandava C."/>
            <person name="Yarden O."/>
            <person name="Zeng Q."/>
            <person name="Rollins J.A."/>
            <person name="Lebrun M.H."/>
            <person name="Dickman M."/>
        </authorList>
    </citation>
    <scope>NUCLEOTIDE SEQUENCE [LARGE SCALE GENOMIC DNA]</scope>
    <source>
        <strain evidence="3">T4</strain>
    </source>
</reference>
<name>G2YQ81_BOTF4</name>
<gene>
    <name evidence="2" type="ORF">BofuT4_uP133330.1</name>
</gene>
<accession>G2YQ81</accession>
<evidence type="ECO:0000313" key="3">
    <source>
        <dbReference type="Proteomes" id="UP000008177"/>
    </source>
</evidence>
<protein>
    <submittedName>
        <fullName evidence="2">Uncharacterized protein</fullName>
    </submittedName>
</protein>
<keyword evidence="1" id="KW-0732">Signal</keyword>